<dbReference type="Pfam" id="PF00144">
    <property type="entry name" value="Beta-lactamase"/>
    <property type="match status" value="1"/>
</dbReference>
<dbReference type="Proteomes" id="UP000184432">
    <property type="component" value="Unassembled WGS sequence"/>
</dbReference>
<dbReference type="Gene3D" id="3.40.710.10">
    <property type="entry name" value="DD-peptidase/beta-lactamase superfamily"/>
    <property type="match status" value="1"/>
</dbReference>
<feature type="domain" description="Beta-lactamase-related" evidence="2">
    <location>
        <begin position="76"/>
        <end position="337"/>
    </location>
</feature>
<feature type="signal peptide" evidence="1">
    <location>
        <begin position="1"/>
        <end position="20"/>
    </location>
</feature>
<keyword evidence="1" id="KW-0732">Signal</keyword>
<reference evidence="4" key="1">
    <citation type="submission" date="2016-11" db="EMBL/GenBank/DDBJ databases">
        <authorList>
            <person name="Varghese N."/>
            <person name="Submissions S."/>
        </authorList>
    </citation>
    <scope>NUCLEOTIDE SEQUENCE [LARGE SCALE GENOMIC DNA]</scope>
    <source>
        <strain evidence="4">DSM 22623</strain>
    </source>
</reference>
<dbReference type="PANTHER" id="PTHR43283:SF7">
    <property type="entry name" value="BETA-LACTAMASE-RELATED DOMAIN-CONTAINING PROTEIN"/>
    <property type="match status" value="1"/>
</dbReference>
<evidence type="ECO:0000313" key="4">
    <source>
        <dbReference type="Proteomes" id="UP000184432"/>
    </source>
</evidence>
<feature type="chain" id="PRO_5012522671" evidence="1">
    <location>
        <begin position="21"/>
        <end position="364"/>
    </location>
</feature>
<organism evidence="3 4">
    <name type="scientific">Aquimarina spongiae</name>
    <dbReference type="NCBI Taxonomy" id="570521"/>
    <lineage>
        <taxon>Bacteria</taxon>
        <taxon>Pseudomonadati</taxon>
        <taxon>Bacteroidota</taxon>
        <taxon>Flavobacteriia</taxon>
        <taxon>Flavobacteriales</taxon>
        <taxon>Flavobacteriaceae</taxon>
        <taxon>Aquimarina</taxon>
    </lineage>
</organism>
<evidence type="ECO:0000313" key="3">
    <source>
        <dbReference type="EMBL" id="SHJ54143.1"/>
    </source>
</evidence>
<gene>
    <name evidence="3" type="ORF">SAMN04488508_11083</name>
</gene>
<evidence type="ECO:0000256" key="1">
    <source>
        <dbReference type="SAM" id="SignalP"/>
    </source>
</evidence>
<name>A0A1M6K5C7_9FLAO</name>
<dbReference type="InterPro" id="IPR012338">
    <property type="entry name" value="Beta-lactam/transpept-like"/>
</dbReference>
<proteinExistence type="predicted"/>
<dbReference type="RefSeq" id="WP_073320517.1">
    <property type="nucleotide sequence ID" value="NZ_FQYP01000010.1"/>
</dbReference>
<sequence length="364" mass="40489">MKKVYLLFALVAFGMLSCSEDDNSNELPPSSPDLSQMYFPPVTSQEWEKASISDLGWNGDEEQSLYDFLENNNTKAFIILKNGRIVVEKYFNGGSASENYPWYSAGKTLTATLTGIAQQEGLLQIDEPSSLYLGSGWANITDTQESQISIRNHLTMTTGLDYNVVNTNCTDADCLTYLNEAGTFWYYHNAAYTLLTDIVSSAVNTSYNNYFNSKIGSPIGMDGTWLRLGYAHVFYSTARSMARFGLLSLNEGSWENTNILTDTQYFEDMTSISQDLNAAYGYLWWLNGSSSYRVPASETQFNGELIPDAPQDLIAGLGKDDQKLYVVPSQNLVIVRLGDNAGASFLGPSSFDNELWQKINLLIN</sequence>
<protein>
    <submittedName>
        <fullName evidence="3">CubicO group peptidase, beta-lactamase class C family</fullName>
    </submittedName>
</protein>
<accession>A0A1M6K5C7</accession>
<evidence type="ECO:0000259" key="2">
    <source>
        <dbReference type="Pfam" id="PF00144"/>
    </source>
</evidence>
<dbReference type="EMBL" id="FQYP01000010">
    <property type="protein sequence ID" value="SHJ54143.1"/>
    <property type="molecule type" value="Genomic_DNA"/>
</dbReference>
<dbReference type="PANTHER" id="PTHR43283">
    <property type="entry name" value="BETA-LACTAMASE-RELATED"/>
    <property type="match status" value="1"/>
</dbReference>
<dbReference type="InterPro" id="IPR050789">
    <property type="entry name" value="Diverse_Enzym_Activities"/>
</dbReference>
<dbReference type="STRING" id="570521.SAMN04488508_11083"/>
<dbReference type="PROSITE" id="PS51257">
    <property type="entry name" value="PROKAR_LIPOPROTEIN"/>
    <property type="match status" value="1"/>
</dbReference>
<dbReference type="SUPFAM" id="SSF56601">
    <property type="entry name" value="beta-lactamase/transpeptidase-like"/>
    <property type="match status" value="1"/>
</dbReference>
<dbReference type="AlphaFoldDB" id="A0A1M6K5C7"/>
<dbReference type="InterPro" id="IPR001466">
    <property type="entry name" value="Beta-lactam-related"/>
</dbReference>
<keyword evidence="4" id="KW-1185">Reference proteome</keyword>
<dbReference type="OrthoDB" id="1185352at2"/>